<dbReference type="Pfam" id="PF25581">
    <property type="entry name" value="AsqO_C"/>
    <property type="match status" value="1"/>
</dbReference>
<sequence length="373" mass="39882">MHLHLPSLLSILLLAPSLHARTTIVPPVPANEASNVIWTSSNSSFDGPKVSPINSTTWTDWYFEAVESPTPGREQASIVIAFYTATPGGFDLLSGFASEGYTSTTLAEAEVTWRNGTTETFIFNATEARITVVGDGASGVFGEDDNTWASFAGSPDMDFYRVDLQSAGISGSMTMRSIAPAHYPCGPAEAGQNLQIAPHIGWANAVPDADATVQFTIHDQPFEFTGIGYHDQNFGSASLAANVGSWYWGNGRIGSYSIVWYDLLTPDGTNTVAAYVARNGEILVAQCAGLTVRPYGANSTYPPLISTGNPTGFTVTIDLPEERVELTATGTYVTAGGWENAPYTRWSGTLEGRIGGEDLAGKAIFEEFKFLTE</sequence>
<evidence type="ECO:0000259" key="2">
    <source>
        <dbReference type="Pfam" id="PF24137"/>
    </source>
</evidence>
<feature type="signal peptide" evidence="1">
    <location>
        <begin position="1"/>
        <end position="20"/>
    </location>
</feature>
<proteinExistence type="predicted"/>
<dbReference type="InterPro" id="IPR056402">
    <property type="entry name" value="DA_N"/>
</dbReference>
<keyword evidence="1" id="KW-0732">Signal</keyword>
<feature type="domain" description="AsqO/PenF-like C-terminal" evidence="3">
    <location>
        <begin position="241"/>
        <end position="369"/>
    </location>
</feature>
<reference evidence="4 5" key="1">
    <citation type="submission" date="2024-07" db="EMBL/GenBank/DDBJ databases">
        <title>Section-level genome sequencing and comparative genomics of Aspergillus sections Usti and Cavernicolus.</title>
        <authorList>
            <consortium name="Lawrence Berkeley National Laboratory"/>
            <person name="Nybo J.L."/>
            <person name="Vesth T.C."/>
            <person name="Theobald S."/>
            <person name="Frisvad J.C."/>
            <person name="Larsen T.O."/>
            <person name="Kjaerboelling I."/>
            <person name="Rothschild-Mancinelli K."/>
            <person name="Lyhne E.K."/>
            <person name="Kogle M.E."/>
            <person name="Barry K."/>
            <person name="Clum A."/>
            <person name="Na H."/>
            <person name="Ledsgaard L."/>
            <person name="Lin J."/>
            <person name="Lipzen A."/>
            <person name="Kuo A."/>
            <person name="Riley R."/>
            <person name="Mondo S."/>
            <person name="Labutti K."/>
            <person name="Haridas S."/>
            <person name="Pangalinan J."/>
            <person name="Salamov A.A."/>
            <person name="Simmons B.A."/>
            <person name="Magnuson J.K."/>
            <person name="Chen J."/>
            <person name="Drula E."/>
            <person name="Henrissat B."/>
            <person name="Wiebenga A."/>
            <person name="Lubbers R.J."/>
            <person name="Gomes A.C."/>
            <person name="Makela M.R."/>
            <person name="Stajich J."/>
            <person name="Grigoriev I.V."/>
            <person name="Mortensen U.H."/>
            <person name="De Vries R.P."/>
            <person name="Baker S.E."/>
            <person name="Andersen M.R."/>
        </authorList>
    </citation>
    <scope>NUCLEOTIDE SEQUENCE [LARGE SCALE GENOMIC DNA]</scope>
    <source>
        <strain evidence="4 5">CBS 209.92</strain>
    </source>
</reference>
<feature type="domain" description="Diels-Alderase N-terminal" evidence="2">
    <location>
        <begin position="48"/>
        <end position="234"/>
    </location>
</feature>
<dbReference type="Proteomes" id="UP001610563">
    <property type="component" value="Unassembled WGS sequence"/>
</dbReference>
<name>A0ABR4FN92_9EURO</name>
<protein>
    <recommendedName>
        <fullName evidence="6">Hydroxyneurosporene synthase (CrtC)</fullName>
    </recommendedName>
</protein>
<evidence type="ECO:0000313" key="5">
    <source>
        <dbReference type="Proteomes" id="UP001610563"/>
    </source>
</evidence>
<evidence type="ECO:0008006" key="6">
    <source>
        <dbReference type="Google" id="ProtNLM"/>
    </source>
</evidence>
<accession>A0ABR4FN92</accession>
<evidence type="ECO:0000313" key="4">
    <source>
        <dbReference type="EMBL" id="KAL2784732.1"/>
    </source>
</evidence>
<dbReference type="SUPFAM" id="SSF159245">
    <property type="entry name" value="AttH-like"/>
    <property type="match status" value="1"/>
</dbReference>
<feature type="chain" id="PRO_5046460740" description="Hydroxyneurosporene synthase (CrtC)" evidence="1">
    <location>
        <begin position="21"/>
        <end position="373"/>
    </location>
</feature>
<dbReference type="InterPro" id="IPR057722">
    <property type="entry name" value="AsqO/PenF-like_C"/>
</dbReference>
<dbReference type="EMBL" id="JBFTWV010000169">
    <property type="protein sequence ID" value="KAL2784732.1"/>
    <property type="molecule type" value="Genomic_DNA"/>
</dbReference>
<comment type="caution">
    <text evidence="4">The sequence shown here is derived from an EMBL/GenBank/DDBJ whole genome shotgun (WGS) entry which is preliminary data.</text>
</comment>
<organism evidence="4 5">
    <name type="scientific">Aspergillus keveii</name>
    <dbReference type="NCBI Taxonomy" id="714993"/>
    <lineage>
        <taxon>Eukaryota</taxon>
        <taxon>Fungi</taxon>
        <taxon>Dikarya</taxon>
        <taxon>Ascomycota</taxon>
        <taxon>Pezizomycotina</taxon>
        <taxon>Eurotiomycetes</taxon>
        <taxon>Eurotiomycetidae</taxon>
        <taxon>Eurotiales</taxon>
        <taxon>Aspergillaceae</taxon>
        <taxon>Aspergillus</taxon>
        <taxon>Aspergillus subgen. Nidulantes</taxon>
    </lineage>
</organism>
<gene>
    <name evidence="4" type="ORF">BJX66DRAFT_329778</name>
</gene>
<evidence type="ECO:0000256" key="1">
    <source>
        <dbReference type="SAM" id="SignalP"/>
    </source>
</evidence>
<dbReference type="Pfam" id="PF24137">
    <property type="entry name" value="DA_N"/>
    <property type="match status" value="1"/>
</dbReference>
<evidence type="ECO:0000259" key="3">
    <source>
        <dbReference type="Pfam" id="PF25581"/>
    </source>
</evidence>
<keyword evidence="5" id="KW-1185">Reference proteome</keyword>